<evidence type="ECO:0000313" key="2">
    <source>
        <dbReference type="EMBL" id="CAG6628282.1"/>
    </source>
</evidence>
<evidence type="ECO:0000256" key="1">
    <source>
        <dbReference type="SAM" id="SignalP"/>
    </source>
</evidence>
<feature type="signal peptide" evidence="1">
    <location>
        <begin position="1"/>
        <end position="17"/>
    </location>
</feature>
<protein>
    <recommendedName>
        <fullName evidence="3">Secreted protein</fullName>
    </recommendedName>
</protein>
<evidence type="ECO:0008006" key="3">
    <source>
        <dbReference type="Google" id="ProtNLM"/>
    </source>
</evidence>
<accession>A0A8D8QAY9</accession>
<keyword evidence="1" id="KW-0732">Signal</keyword>
<name>A0A8D8QAY9_9HEMI</name>
<dbReference type="AlphaFoldDB" id="A0A8D8QAY9"/>
<dbReference type="EMBL" id="HBUF01067769">
    <property type="protein sequence ID" value="CAG6628282.1"/>
    <property type="molecule type" value="Transcribed_RNA"/>
</dbReference>
<reference evidence="2" key="1">
    <citation type="submission" date="2021-05" db="EMBL/GenBank/DDBJ databases">
        <authorList>
            <person name="Alioto T."/>
            <person name="Alioto T."/>
            <person name="Gomez Garrido J."/>
        </authorList>
    </citation>
    <scope>NUCLEOTIDE SEQUENCE</scope>
</reference>
<feature type="chain" id="PRO_5034007462" description="Secreted protein" evidence="1">
    <location>
        <begin position="18"/>
        <end position="103"/>
    </location>
</feature>
<organism evidence="2">
    <name type="scientific">Cacopsylla melanoneura</name>
    <dbReference type="NCBI Taxonomy" id="428564"/>
    <lineage>
        <taxon>Eukaryota</taxon>
        <taxon>Metazoa</taxon>
        <taxon>Ecdysozoa</taxon>
        <taxon>Arthropoda</taxon>
        <taxon>Hexapoda</taxon>
        <taxon>Insecta</taxon>
        <taxon>Pterygota</taxon>
        <taxon>Neoptera</taxon>
        <taxon>Paraneoptera</taxon>
        <taxon>Hemiptera</taxon>
        <taxon>Sternorrhyncha</taxon>
        <taxon>Psylloidea</taxon>
        <taxon>Psyllidae</taxon>
        <taxon>Psyllinae</taxon>
        <taxon>Cacopsylla</taxon>
    </lineage>
</organism>
<sequence>MFLLLFFLSSISLMTSSISLLVHLDLISLPCLIESRLSWSFFTCSCSNVITVSRSLLLEAECLSDFLFSSFSLKAQLLHSNFRLLCFFNTFASMRDMSAQVKH</sequence>
<proteinExistence type="predicted"/>